<feature type="region of interest" description="Disordered" evidence="1">
    <location>
        <begin position="101"/>
        <end position="121"/>
    </location>
</feature>
<dbReference type="EMBL" id="CM029037">
    <property type="protein sequence ID" value="KAG2656940.1"/>
    <property type="molecule type" value="Genomic_DNA"/>
</dbReference>
<dbReference type="Proteomes" id="UP000823388">
    <property type="component" value="Chromosome 1K"/>
</dbReference>
<accession>A0A8T0XA30</accession>
<name>A0A8T0XA30_PANVG</name>
<evidence type="ECO:0000313" key="2">
    <source>
        <dbReference type="EMBL" id="KAG2656940.1"/>
    </source>
</evidence>
<feature type="compositionally biased region" description="Low complexity" evidence="1">
    <location>
        <begin position="18"/>
        <end position="37"/>
    </location>
</feature>
<feature type="region of interest" description="Disordered" evidence="1">
    <location>
        <begin position="136"/>
        <end position="186"/>
    </location>
</feature>
<sequence length="186" mass="20405">MLRRRRIPDPCPLAGAFVPPSLSPSPLRRPPRASLSRSPPPPLRRSPRAVLSSPSATSPSRCHTRPLRRDADRGLARTRRRHIWSLSAPASPMLCVSPVSTSLQRRGSRHLPSPPRLPDERPTVRRLRAHGVSKLTSGLRAHWAPSASQRSVAPQREAHGPPAPGVRRLQAPPPPPLPHSAAFQLF</sequence>
<feature type="region of interest" description="Disordered" evidence="1">
    <location>
        <begin position="1"/>
        <end position="75"/>
    </location>
</feature>
<dbReference type="AlphaFoldDB" id="A0A8T0XA30"/>
<evidence type="ECO:0000256" key="1">
    <source>
        <dbReference type="SAM" id="MobiDB-lite"/>
    </source>
</evidence>
<protein>
    <submittedName>
        <fullName evidence="2">Uncharacterized protein</fullName>
    </submittedName>
</protein>
<reference evidence="2" key="1">
    <citation type="submission" date="2020-05" db="EMBL/GenBank/DDBJ databases">
        <title>WGS assembly of Panicum virgatum.</title>
        <authorList>
            <person name="Lovell J.T."/>
            <person name="Jenkins J."/>
            <person name="Shu S."/>
            <person name="Juenger T.E."/>
            <person name="Schmutz J."/>
        </authorList>
    </citation>
    <scope>NUCLEOTIDE SEQUENCE</scope>
    <source>
        <strain evidence="2">AP13</strain>
    </source>
</reference>
<organism evidence="2 3">
    <name type="scientific">Panicum virgatum</name>
    <name type="common">Blackwell switchgrass</name>
    <dbReference type="NCBI Taxonomy" id="38727"/>
    <lineage>
        <taxon>Eukaryota</taxon>
        <taxon>Viridiplantae</taxon>
        <taxon>Streptophyta</taxon>
        <taxon>Embryophyta</taxon>
        <taxon>Tracheophyta</taxon>
        <taxon>Spermatophyta</taxon>
        <taxon>Magnoliopsida</taxon>
        <taxon>Liliopsida</taxon>
        <taxon>Poales</taxon>
        <taxon>Poaceae</taxon>
        <taxon>PACMAD clade</taxon>
        <taxon>Panicoideae</taxon>
        <taxon>Panicodae</taxon>
        <taxon>Paniceae</taxon>
        <taxon>Panicinae</taxon>
        <taxon>Panicum</taxon>
        <taxon>Panicum sect. Hiantes</taxon>
    </lineage>
</organism>
<evidence type="ECO:0000313" key="3">
    <source>
        <dbReference type="Proteomes" id="UP000823388"/>
    </source>
</evidence>
<comment type="caution">
    <text evidence="2">The sequence shown here is derived from an EMBL/GenBank/DDBJ whole genome shotgun (WGS) entry which is preliminary data.</text>
</comment>
<keyword evidence="3" id="KW-1185">Reference proteome</keyword>
<proteinExistence type="predicted"/>
<gene>
    <name evidence="2" type="ORF">PVAP13_1KG120900</name>
</gene>